<dbReference type="Gene3D" id="2.60.40.10">
    <property type="entry name" value="Immunoglobulins"/>
    <property type="match status" value="2"/>
</dbReference>
<dbReference type="InterPro" id="IPR003961">
    <property type="entry name" value="FN3_dom"/>
</dbReference>
<evidence type="ECO:0000313" key="3">
    <source>
        <dbReference type="EMBL" id="HIS32876.1"/>
    </source>
</evidence>
<dbReference type="Proteomes" id="UP000823935">
    <property type="component" value="Unassembled WGS sequence"/>
</dbReference>
<dbReference type="InterPro" id="IPR008964">
    <property type="entry name" value="Invasin/intimin_cell_adhesion"/>
</dbReference>
<dbReference type="SUPFAM" id="SSF49265">
    <property type="entry name" value="Fibronectin type III"/>
    <property type="match status" value="1"/>
</dbReference>
<dbReference type="InterPro" id="IPR036116">
    <property type="entry name" value="FN3_sf"/>
</dbReference>
<evidence type="ECO:0000313" key="4">
    <source>
        <dbReference type="Proteomes" id="UP000823935"/>
    </source>
</evidence>
<sequence>MEKKRNVLWLAVFVMLFAAGAFGKNTKAFAASQIAMTESWNWSSLSSSEDRKEYILSVPASGDVTIKLMGYFYGAKMSLYNSDYSKSYYSYVYASGSSSSPITVTRELTLRKGTYRLVVDSGTYDSCGKFGVSVGYEDFKANETEPNDYDHATYLNFDKTVTGALDADDEDDWYRFKVSASGTYVITLKGYFSGPMMNLHNSDLSETFYSYEYAEGKPGSPRTVKKEVVLEKGTYYIKVFPGNSNGGKYMLKVSDPKKISSIKLSASKKTITDGSSFRLKAAVKPSDAYNKKVTWTSSNEKVAGVDSNGRVTAYSTGSVRITATAADGSGVKASCVVYVKPKAVSGLRVTKTSYNAVRLSWYSNSKVNGYRVCVYDKKAKKYKVKKTVKGTTATITGLKASTSYQFGVIPYVKKNNLTGKTASIKTVTAPKSTKITGKKKTGSRTSWYTSYVTMKLSWKKSSGASGYDLLYSSSKNGYYYTWKSGIRSTSCKVERTKGISTYFKVRPYKTYNGTKYYGAASKAVKVTFR</sequence>
<dbReference type="AlphaFoldDB" id="A0A9D1EW56"/>
<feature type="signal peptide" evidence="1">
    <location>
        <begin position="1"/>
        <end position="23"/>
    </location>
</feature>
<evidence type="ECO:0000256" key="1">
    <source>
        <dbReference type="SAM" id="SignalP"/>
    </source>
</evidence>
<feature type="domain" description="Fibronectin type-III" evidence="2">
    <location>
        <begin position="343"/>
        <end position="432"/>
    </location>
</feature>
<dbReference type="SMART" id="SM00635">
    <property type="entry name" value="BID_2"/>
    <property type="match status" value="1"/>
</dbReference>
<dbReference type="SUPFAM" id="SSF89260">
    <property type="entry name" value="Collagen-binding domain"/>
    <property type="match status" value="1"/>
</dbReference>
<keyword evidence="1" id="KW-0732">Signal</keyword>
<dbReference type="InterPro" id="IPR003343">
    <property type="entry name" value="Big_2"/>
</dbReference>
<comment type="caution">
    <text evidence="3">The sequence shown here is derived from an EMBL/GenBank/DDBJ whole genome shotgun (WGS) entry which is preliminary data.</text>
</comment>
<gene>
    <name evidence="3" type="ORF">IAB44_15230</name>
</gene>
<dbReference type="CDD" id="cd00063">
    <property type="entry name" value="FN3"/>
    <property type="match status" value="1"/>
</dbReference>
<dbReference type="Pfam" id="PF00041">
    <property type="entry name" value="fn3"/>
    <property type="match status" value="1"/>
</dbReference>
<dbReference type="Gene3D" id="2.60.120.380">
    <property type="match status" value="2"/>
</dbReference>
<dbReference type="InterPro" id="IPR013783">
    <property type="entry name" value="Ig-like_fold"/>
</dbReference>
<dbReference type="SMART" id="SM00060">
    <property type="entry name" value="FN3"/>
    <property type="match status" value="1"/>
</dbReference>
<dbReference type="PROSITE" id="PS50853">
    <property type="entry name" value="FN3"/>
    <property type="match status" value="1"/>
</dbReference>
<protein>
    <submittedName>
        <fullName evidence="3">Ig-like domain-containing protein</fullName>
    </submittedName>
</protein>
<feature type="chain" id="PRO_5038402414" evidence="1">
    <location>
        <begin position="24"/>
        <end position="529"/>
    </location>
</feature>
<reference evidence="3" key="1">
    <citation type="submission" date="2020-10" db="EMBL/GenBank/DDBJ databases">
        <authorList>
            <person name="Gilroy R."/>
        </authorList>
    </citation>
    <scope>NUCLEOTIDE SEQUENCE</scope>
    <source>
        <strain evidence="3">CHK190-19873</strain>
    </source>
</reference>
<name>A0A9D1EW56_9FIRM</name>
<proteinExistence type="predicted"/>
<dbReference type="SUPFAM" id="SSF49373">
    <property type="entry name" value="Invasin/intimin cell-adhesion fragments"/>
    <property type="match status" value="1"/>
</dbReference>
<accession>A0A9D1EW56</accession>
<dbReference type="Gene3D" id="2.60.40.1080">
    <property type="match status" value="1"/>
</dbReference>
<organism evidence="3 4">
    <name type="scientific">Candidatus Limivivens intestinipullorum</name>
    <dbReference type="NCBI Taxonomy" id="2840858"/>
    <lineage>
        <taxon>Bacteria</taxon>
        <taxon>Bacillati</taxon>
        <taxon>Bacillota</taxon>
        <taxon>Clostridia</taxon>
        <taxon>Lachnospirales</taxon>
        <taxon>Lachnospiraceae</taxon>
        <taxon>Lachnospiraceae incertae sedis</taxon>
        <taxon>Candidatus Limivivens</taxon>
    </lineage>
</organism>
<dbReference type="EMBL" id="DVIQ01000104">
    <property type="protein sequence ID" value="HIS32876.1"/>
    <property type="molecule type" value="Genomic_DNA"/>
</dbReference>
<reference evidence="3" key="2">
    <citation type="journal article" date="2021" name="PeerJ">
        <title>Extensive microbial diversity within the chicken gut microbiome revealed by metagenomics and culture.</title>
        <authorList>
            <person name="Gilroy R."/>
            <person name="Ravi A."/>
            <person name="Getino M."/>
            <person name="Pursley I."/>
            <person name="Horton D.L."/>
            <person name="Alikhan N.F."/>
            <person name="Baker D."/>
            <person name="Gharbi K."/>
            <person name="Hall N."/>
            <person name="Watson M."/>
            <person name="Adriaenssens E.M."/>
            <person name="Foster-Nyarko E."/>
            <person name="Jarju S."/>
            <person name="Secka A."/>
            <person name="Antonio M."/>
            <person name="Oren A."/>
            <person name="Chaudhuri R.R."/>
            <person name="La Ragione R."/>
            <person name="Hildebrand F."/>
            <person name="Pallen M.J."/>
        </authorList>
    </citation>
    <scope>NUCLEOTIDE SEQUENCE</scope>
    <source>
        <strain evidence="3">CHK190-19873</strain>
    </source>
</reference>
<dbReference type="Pfam" id="PF02368">
    <property type="entry name" value="Big_2"/>
    <property type="match status" value="1"/>
</dbReference>
<evidence type="ECO:0000259" key="2">
    <source>
        <dbReference type="PROSITE" id="PS50853"/>
    </source>
</evidence>